<feature type="compositionally biased region" description="Basic residues" evidence="1">
    <location>
        <begin position="27"/>
        <end position="40"/>
    </location>
</feature>
<dbReference type="EMBL" id="CADCVM010000481">
    <property type="protein sequence ID" value="CAA9531321.1"/>
    <property type="molecule type" value="Genomic_DNA"/>
</dbReference>
<organism evidence="2">
    <name type="scientific">uncultured Rubrobacteraceae bacterium</name>
    <dbReference type="NCBI Taxonomy" id="349277"/>
    <lineage>
        <taxon>Bacteria</taxon>
        <taxon>Bacillati</taxon>
        <taxon>Actinomycetota</taxon>
        <taxon>Rubrobacteria</taxon>
        <taxon>Rubrobacterales</taxon>
        <taxon>Rubrobacteraceae</taxon>
        <taxon>environmental samples</taxon>
    </lineage>
</organism>
<dbReference type="EC" id="3.6.3.14" evidence="2"/>
<accession>A0A6J4TSL5</accession>
<sequence>GRGAAAGGGRPAAFLPDHHPREDGLRRGGKPRRGPHSGRGRRGDGRPRPARLDRRDRGRPDQGWRGVARLRHLRRLLQGLREPRPDPGGRGRRGGGDRRRRGRKPGRGGRARALRGLRGRGGRREGEVRDRPQAQDGGEPHARGRQVRGGL</sequence>
<feature type="compositionally biased region" description="Basic and acidic residues" evidence="1">
    <location>
        <begin position="81"/>
        <end position="97"/>
    </location>
</feature>
<protein>
    <submittedName>
        <fullName evidence="2">ATP synthase epsilon chain</fullName>
        <ecNumber evidence="2">3.6.3.14</ecNumber>
    </submittedName>
</protein>
<feature type="compositionally biased region" description="Basic residues" evidence="1">
    <location>
        <begin position="98"/>
        <end position="121"/>
    </location>
</feature>
<evidence type="ECO:0000256" key="1">
    <source>
        <dbReference type="SAM" id="MobiDB-lite"/>
    </source>
</evidence>
<feature type="region of interest" description="Disordered" evidence="1">
    <location>
        <begin position="1"/>
        <end position="151"/>
    </location>
</feature>
<feature type="compositionally biased region" description="Basic and acidic residues" evidence="1">
    <location>
        <begin position="122"/>
        <end position="142"/>
    </location>
</feature>
<feature type="non-terminal residue" evidence="2">
    <location>
        <position position="1"/>
    </location>
</feature>
<feature type="non-terminal residue" evidence="2">
    <location>
        <position position="151"/>
    </location>
</feature>
<feature type="compositionally biased region" description="Gly residues" evidence="1">
    <location>
        <begin position="1"/>
        <end position="10"/>
    </location>
</feature>
<feature type="compositionally biased region" description="Basic and acidic residues" evidence="1">
    <location>
        <begin position="16"/>
        <end position="26"/>
    </location>
</feature>
<dbReference type="AlphaFoldDB" id="A0A6J4TSL5"/>
<gene>
    <name evidence="2" type="ORF">AVDCRST_MAG05-4456</name>
</gene>
<keyword evidence="2" id="KW-0378">Hydrolase</keyword>
<feature type="compositionally biased region" description="Basic and acidic residues" evidence="1">
    <location>
        <begin position="41"/>
        <end position="62"/>
    </location>
</feature>
<evidence type="ECO:0000313" key="2">
    <source>
        <dbReference type="EMBL" id="CAA9531321.1"/>
    </source>
</evidence>
<name>A0A6J4TSL5_9ACTN</name>
<dbReference type="GO" id="GO:0016787">
    <property type="term" value="F:hydrolase activity"/>
    <property type="evidence" value="ECO:0007669"/>
    <property type="project" value="UniProtKB-KW"/>
</dbReference>
<reference evidence="2" key="1">
    <citation type="submission" date="2020-02" db="EMBL/GenBank/DDBJ databases">
        <authorList>
            <person name="Meier V. D."/>
        </authorList>
    </citation>
    <scope>NUCLEOTIDE SEQUENCE</scope>
    <source>
        <strain evidence="2">AVDCRST_MAG05</strain>
    </source>
</reference>
<proteinExistence type="predicted"/>